<evidence type="ECO:0000313" key="3">
    <source>
        <dbReference type="Proteomes" id="UP000188268"/>
    </source>
</evidence>
<dbReference type="EMBL" id="AWWV01016429">
    <property type="protein sequence ID" value="OMO49619.1"/>
    <property type="molecule type" value="Genomic_DNA"/>
</dbReference>
<feature type="compositionally biased region" description="Basic and acidic residues" evidence="1">
    <location>
        <begin position="52"/>
        <end position="63"/>
    </location>
</feature>
<organism evidence="2 3">
    <name type="scientific">Corchorus capsularis</name>
    <name type="common">Jute</name>
    <dbReference type="NCBI Taxonomy" id="210143"/>
    <lineage>
        <taxon>Eukaryota</taxon>
        <taxon>Viridiplantae</taxon>
        <taxon>Streptophyta</taxon>
        <taxon>Embryophyta</taxon>
        <taxon>Tracheophyta</taxon>
        <taxon>Spermatophyta</taxon>
        <taxon>Magnoliopsida</taxon>
        <taxon>eudicotyledons</taxon>
        <taxon>Gunneridae</taxon>
        <taxon>Pentapetalae</taxon>
        <taxon>rosids</taxon>
        <taxon>malvids</taxon>
        <taxon>Malvales</taxon>
        <taxon>Malvaceae</taxon>
        <taxon>Grewioideae</taxon>
        <taxon>Apeibeae</taxon>
        <taxon>Corchorus</taxon>
    </lineage>
</organism>
<evidence type="ECO:0000256" key="1">
    <source>
        <dbReference type="SAM" id="MobiDB-lite"/>
    </source>
</evidence>
<reference evidence="2 3" key="1">
    <citation type="submission" date="2013-09" db="EMBL/GenBank/DDBJ databases">
        <title>Corchorus capsularis genome sequencing.</title>
        <authorList>
            <person name="Alam M."/>
            <person name="Haque M.S."/>
            <person name="Islam M.S."/>
            <person name="Emdad E.M."/>
            <person name="Islam M.M."/>
            <person name="Ahmed B."/>
            <person name="Halim A."/>
            <person name="Hossen Q.M.M."/>
            <person name="Hossain M.Z."/>
            <person name="Ahmed R."/>
            <person name="Khan M.M."/>
            <person name="Islam R."/>
            <person name="Rashid M.M."/>
            <person name="Khan S.A."/>
            <person name="Rahman M.S."/>
            <person name="Alam M."/>
        </authorList>
    </citation>
    <scope>NUCLEOTIDE SEQUENCE [LARGE SCALE GENOMIC DNA]</scope>
    <source>
        <strain evidence="3">cv. CVL-1</strain>
        <tissue evidence="2">Whole seedling</tissue>
    </source>
</reference>
<name>A0A1R3FUS6_COCAP</name>
<dbReference type="Gramene" id="OMO49619">
    <property type="protein sequence ID" value="OMO49619"/>
    <property type="gene ID" value="CCACVL1_30899"/>
</dbReference>
<feature type="region of interest" description="Disordered" evidence="1">
    <location>
        <begin position="1"/>
        <end position="63"/>
    </location>
</feature>
<feature type="compositionally biased region" description="Basic residues" evidence="1">
    <location>
        <begin position="12"/>
        <end position="37"/>
    </location>
</feature>
<keyword evidence="3" id="KW-1185">Reference proteome</keyword>
<dbReference type="Proteomes" id="UP000188268">
    <property type="component" value="Unassembled WGS sequence"/>
</dbReference>
<dbReference type="AlphaFoldDB" id="A0A1R3FUS6"/>
<proteinExistence type="predicted"/>
<sequence>MPSTHIELEHLHRLRTPAKQPARRKLLSSSNYKKKRAPFGVGLVSPMGAQNPEKECPMKKIRK</sequence>
<gene>
    <name evidence="2" type="ORF">CCACVL1_30899</name>
</gene>
<protein>
    <submittedName>
        <fullName evidence="2">Uncharacterized protein</fullName>
    </submittedName>
</protein>
<comment type="caution">
    <text evidence="2">The sequence shown here is derived from an EMBL/GenBank/DDBJ whole genome shotgun (WGS) entry which is preliminary data.</text>
</comment>
<evidence type="ECO:0000313" key="2">
    <source>
        <dbReference type="EMBL" id="OMO49619.1"/>
    </source>
</evidence>
<feature type="compositionally biased region" description="Basic and acidic residues" evidence="1">
    <location>
        <begin position="1"/>
        <end position="11"/>
    </location>
</feature>
<accession>A0A1R3FUS6</accession>